<reference evidence="1" key="1">
    <citation type="submission" date="2023-04" db="EMBL/GenBank/DDBJ databases">
        <title>Phytophthora fragariaefolia NBRC 109709.</title>
        <authorList>
            <person name="Ichikawa N."/>
            <person name="Sato H."/>
            <person name="Tonouchi N."/>
        </authorList>
    </citation>
    <scope>NUCLEOTIDE SEQUENCE</scope>
    <source>
        <strain evidence="1">NBRC 109709</strain>
    </source>
</reference>
<dbReference type="OrthoDB" id="6435925at2759"/>
<keyword evidence="2" id="KW-1185">Reference proteome</keyword>
<sequence length="107" mass="12222">MEECRKVLLKLFTTRFAKRMKDEPKWIAFLDPRIAGQMSHLNNVEKQQAIEDHISAAAKLSGERIPTQQAASSTTSPPDDDFMTTYLFGKKRRKYTTTSVITSAGWR</sequence>
<proteinExistence type="predicted"/>
<dbReference type="Proteomes" id="UP001165121">
    <property type="component" value="Unassembled WGS sequence"/>
</dbReference>
<evidence type="ECO:0000313" key="1">
    <source>
        <dbReference type="EMBL" id="GMF30099.1"/>
    </source>
</evidence>
<accession>A0A9W6UDF7</accession>
<gene>
    <name evidence="1" type="ORF">Pfra01_000657200</name>
</gene>
<comment type="caution">
    <text evidence="1">The sequence shown here is derived from an EMBL/GenBank/DDBJ whole genome shotgun (WGS) entry which is preliminary data.</text>
</comment>
<dbReference type="EMBL" id="BSXT01000568">
    <property type="protein sequence ID" value="GMF30099.1"/>
    <property type="molecule type" value="Genomic_DNA"/>
</dbReference>
<organism evidence="1 2">
    <name type="scientific">Phytophthora fragariaefolia</name>
    <dbReference type="NCBI Taxonomy" id="1490495"/>
    <lineage>
        <taxon>Eukaryota</taxon>
        <taxon>Sar</taxon>
        <taxon>Stramenopiles</taxon>
        <taxon>Oomycota</taxon>
        <taxon>Peronosporomycetes</taxon>
        <taxon>Peronosporales</taxon>
        <taxon>Peronosporaceae</taxon>
        <taxon>Phytophthora</taxon>
    </lineage>
</organism>
<name>A0A9W6UDF7_9STRA</name>
<dbReference type="AlphaFoldDB" id="A0A9W6UDF7"/>
<evidence type="ECO:0000313" key="2">
    <source>
        <dbReference type="Proteomes" id="UP001165121"/>
    </source>
</evidence>
<protein>
    <submittedName>
        <fullName evidence="1">Unnamed protein product</fullName>
    </submittedName>
</protein>